<feature type="transmembrane region" description="Helical" evidence="1">
    <location>
        <begin position="86"/>
        <end position="109"/>
    </location>
</feature>
<dbReference type="Proteomes" id="UP000198862">
    <property type="component" value="Unassembled WGS sequence"/>
</dbReference>
<evidence type="ECO:0000256" key="1">
    <source>
        <dbReference type="SAM" id="Phobius"/>
    </source>
</evidence>
<accession>A0A1I1U3V1</accession>
<dbReference type="STRING" id="1123010.SAMN02745724_05100"/>
<evidence type="ECO:0000313" key="3">
    <source>
        <dbReference type="Proteomes" id="UP000198862"/>
    </source>
</evidence>
<keyword evidence="3" id="KW-1185">Reference proteome</keyword>
<feature type="transmembrane region" description="Helical" evidence="1">
    <location>
        <begin position="9"/>
        <end position="33"/>
    </location>
</feature>
<feature type="transmembrane region" description="Helical" evidence="1">
    <location>
        <begin position="115"/>
        <end position="134"/>
    </location>
</feature>
<keyword evidence="1" id="KW-0472">Membrane</keyword>
<dbReference type="EMBL" id="FOLO01000081">
    <property type="protein sequence ID" value="SFD65492.1"/>
    <property type="molecule type" value="Genomic_DNA"/>
</dbReference>
<protein>
    <submittedName>
        <fullName evidence="2">Uncharacterized protein</fullName>
    </submittedName>
</protein>
<name>A0A1I1U3V1_9GAMM</name>
<keyword evidence="1" id="KW-0812">Transmembrane</keyword>
<feature type="transmembrane region" description="Helical" evidence="1">
    <location>
        <begin position="53"/>
        <end position="74"/>
    </location>
</feature>
<dbReference type="RefSeq" id="WP_091991460.1">
    <property type="nucleotide sequence ID" value="NZ_FOLO01000081.1"/>
</dbReference>
<gene>
    <name evidence="2" type="ORF">SAMN02745724_05100</name>
</gene>
<dbReference type="OrthoDB" id="5457135at2"/>
<proteinExistence type="predicted"/>
<evidence type="ECO:0000313" key="2">
    <source>
        <dbReference type="EMBL" id="SFD65492.1"/>
    </source>
</evidence>
<keyword evidence="1" id="KW-1133">Transmembrane helix</keyword>
<organism evidence="2 3">
    <name type="scientific">Pseudoalteromonas denitrificans DSM 6059</name>
    <dbReference type="NCBI Taxonomy" id="1123010"/>
    <lineage>
        <taxon>Bacteria</taxon>
        <taxon>Pseudomonadati</taxon>
        <taxon>Pseudomonadota</taxon>
        <taxon>Gammaproteobacteria</taxon>
        <taxon>Alteromonadales</taxon>
        <taxon>Pseudoalteromonadaceae</taxon>
        <taxon>Pseudoalteromonas</taxon>
    </lineage>
</organism>
<sequence>MSLSIQSKLLLVGGFIASCAAIWHLLCIIGGPSWYAFARAPQEIIDSAKQGTWLAPLGAIFIALLMFTCSLYALSATKLIKKIPLIKTALTVIASLCLIRGAIVIPYFLKHGFNTWDFIAGTTWFFVGICYLVGSIEVFKNKAANLNTHTLQG</sequence>
<dbReference type="AlphaFoldDB" id="A0A1I1U3V1"/>
<reference evidence="2 3" key="1">
    <citation type="submission" date="2016-10" db="EMBL/GenBank/DDBJ databases">
        <authorList>
            <person name="de Groot N.N."/>
        </authorList>
    </citation>
    <scope>NUCLEOTIDE SEQUENCE [LARGE SCALE GENOMIC DNA]</scope>
    <source>
        <strain evidence="2 3">DSM 6059</strain>
    </source>
</reference>